<dbReference type="GO" id="GO:0005524">
    <property type="term" value="F:ATP binding"/>
    <property type="evidence" value="ECO:0007669"/>
    <property type="project" value="UniProtKB-KW"/>
</dbReference>
<dbReference type="Gene3D" id="3.30.300.30">
    <property type="match status" value="1"/>
</dbReference>
<evidence type="ECO:0000256" key="3">
    <source>
        <dbReference type="ARBA" id="ARBA00024484"/>
    </source>
</evidence>
<dbReference type="CDD" id="cd05907">
    <property type="entry name" value="VL_LC_FACS_like"/>
    <property type="match status" value="1"/>
</dbReference>
<dbReference type="Proteomes" id="UP000095214">
    <property type="component" value="Chromosome"/>
</dbReference>
<dbReference type="GO" id="GO:0004467">
    <property type="term" value="F:long-chain fatty acid-CoA ligase activity"/>
    <property type="evidence" value="ECO:0007669"/>
    <property type="project" value="UniProtKB-EC"/>
</dbReference>
<evidence type="ECO:0000256" key="1">
    <source>
        <dbReference type="ARBA" id="ARBA00022741"/>
    </source>
</evidence>
<name>A0A1D8B061_9ACTO</name>
<keyword evidence="2" id="KW-0067">ATP-binding</keyword>
<protein>
    <submittedName>
        <fullName evidence="6">Long-chain fatty acid--CoA ligase</fullName>
    </submittedName>
</protein>
<feature type="domain" description="AMP-dependent synthetase/ligase" evidence="5">
    <location>
        <begin position="30"/>
        <end position="458"/>
    </location>
</feature>
<dbReference type="InterPro" id="IPR020845">
    <property type="entry name" value="AMP-binding_CS"/>
</dbReference>
<dbReference type="GO" id="GO:0016020">
    <property type="term" value="C:membrane"/>
    <property type="evidence" value="ECO:0007669"/>
    <property type="project" value="TreeGrafter"/>
</dbReference>
<dbReference type="InterPro" id="IPR045851">
    <property type="entry name" value="AMP-bd_C_sf"/>
</dbReference>
<accession>A0A1D8B061</accession>
<dbReference type="AlphaFoldDB" id="A0A1D8B061"/>
<dbReference type="SUPFAM" id="SSF56801">
    <property type="entry name" value="Acetyl-CoA synthetase-like"/>
    <property type="match status" value="1"/>
</dbReference>
<organism evidence="6 7">
    <name type="scientific">Pauljensenia hongkongensis</name>
    <dbReference type="NCBI Taxonomy" id="178339"/>
    <lineage>
        <taxon>Bacteria</taxon>
        <taxon>Bacillati</taxon>
        <taxon>Actinomycetota</taxon>
        <taxon>Actinomycetes</taxon>
        <taxon>Actinomycetales</taxon>
        <taxon>Actinomycetaceae</taxon>
        <taxon>Pauljensenia</taxon>
    </lineage>
</organism>
<dbReference type="RefSeq" id="WP_009399695.1">
    <property type="nucleotide sequence ID" value="NZ_CP017298.1"/>
</dbReference>
<gene>
    <name evidence="6" type="ORF">BH719_00185</name>
</gene>
<comment type="catalytic activity">
    <reaction evidence="3">
        <text>a long-chain fatty acid + ATP + CoA = a long-chain fatty acyl-CoA + AMP + diphosphate</text>
        <dbReference type="Rhea" id="RHEA:15421"/>
        <dbReference type="ChEBI" id="CHEBI:30616"/>
        <dbReference type="ChEBI" id="CHEBI:33019"/>
        <dbReference type="ChEBI" id="CHEBI:57287"/>
        <dbReference type="ChEBI" id="CHEBI:57560"/>
        <dbReference type="ChEBI" id="CHEBI:83139"/>
        <dbReference type="ChEBI" id="CHEBI:456215"/>
        <dbReference type="EC" id="6.2.1.3"/>
    </reaction>
    <physiologicalReaction direction="left-to-right" evidence="3">
        <dbReference type="Rhea" id="RHEA:15422"/>
    </physiologicalReaction>
</comment>
<dbReference type="InterPro" id="IPR042099">
    <property type="entry name" value="ANL_N_sf"/>
</dbReference>
<dbReference type="KEGG" id="phon:BH719_00185"/>
<dbReference type="STRING" id="178339.BH719_00185"/>
<evidence type="ECO:0000256" key="4">
    <source>
        <dbReference type="SAM" id="MobiDB-lite"/>
    </source>
</evidence>
<dbReference type="PANTHER" id="PTHR43272:SF33">
    <property type="entry name" value="AMP-BINDING DOMAIN-CONTAINING PROTEIN-RELATED"/>
    <property type="match status" value="1"/>
</dbReference>
<reference evidence="6 7" key="1">
    <citation type="submission" date="2016-09" db="EMBL/GenBank/DDBJ databases">
        <title>Complete genome sequence of Actinomyces hongkongensis HKU8.</title>
        <authorList>
            <person name="Gao Y.-X."/>
            <person name="Zhou Y.-Y."/>
            <person name="Xie Y."/>
            <person name="Wang M."/>
            <person name="Wang S.-J."/>
            <person name="Shen S.-G."/>
        </authorList>
    </citation>
    <scope>NUCLEOTIDE SEQUENCE [LARGE SCALE GENOMIC DNA]</scope>
    <source>
        <strain evidence="6 7">HKU8</strain>
    </source>
</reference>
<keyword evidence="7" id="KW-1185">Reference proteome</keyword>
<dbReference type="PROSITE" id="PS00455">
    <property type="entry name" value="AMP_BINDING"/>
    <property type="match status" value="1"/>
</dbReference>
<dbReference type="OrthoDB" id="9803968at2"/>
<dbReference type="Pfam" id="PF23562">
    <property type="entry name" value="AMP-binding_C_3"/>
    <property type="match status" value="1"/>
</dbReference>
<dbReference type="PANTHER" id="PTHR43272">
    <property type="entry name" value="LONG-CHAIN-FATTY-ACID--COA LIGASE"/>
    <property type="match status" value="1"/>
</dbReference>
<evidence type="ECO:0000313" key="7">
    <source>
        <dbReference type="Proteomes" id="UP000095214"/>
    </source>
</evidence>
<dbReference type="InterPro" id="IPR000873">
    <property type="entry name" value="AMP-dep_synth/lig_dom"/>
</dbReference>
<evidence type="ECO:0000259" key="5">
    <source>
        <dbReference type="Pfam" id="PF00501"/>
    </source>
</evidence>
<proteinExistence type="predicted"/>
<feature type="region of interest" description="Disordered" evidence="4">
    <location>
        <begin position="318"/>
        <end position="354"/>
    </location>
</feature>
<evidence type="ECO:0000313" key="6">
    <source>
        <dbReference type="EMBL" id="AOS46510.1"/>
    </source>
</evidence>
<sequence length="644" mass="69148">MTVRRLADGSWESVARREASEDMNIPKMLHRRAREHPGQVAVERRSPVGDWRPVTIDEFLAEADTMARGLVGLGLEAGEHLAILAPTSYEWALLDIAALSCGAITVPIYETDSASQIAHILADADVKIVITATSQQADLVESVRTDGVRMVLALDRGAERLLSQTALDVPLDRVRSRTDGVGLRDEATVIYTSGTTGMPKGVVLTHANFIETMLQAYDILPVLINDPRSRSLLFLPVAHVLARFVMYCLLSGQGVTAFSPDTRNLVDDIATFKPTMLLVVPRVLEKVYNAASAKAGGGFKGRLFSWAANQARALSRSTSYADTPLPESEVAGPLPDTTTVPDASGTPSPGPSLGLRLRGRLADALVLKKVRAVLGPNLHTIICGGAPLAVDLANFYRGLGVTLLQGYGLSETTGPITVELPHDFPPDSVGFPWPGNRLKLAPDGELLAQGISVTKGYHNLPGATAEAFVDGWFRTGDLASIDDRGHVRITGRKKELIVTAGGKNVSPEVLEESLSTHPLIANIVVVGEGRPYIGALIALDTEMLPDWLRRHGLPVVDAAQAGELPEVRESLERAIARANTRVSRAESIRRYRIVNAAFTVENGYMTPSLKLKRRRVLADYAHEVDALYSSGTDASAGGDGAAKD</sequence>
<keyword evidence="1" id="KW-0547">Nucleotide-binding</keyword>
<keyword evidence="6" id="KW-0436">Ligase</keyword>
<evidence type="ECO:0000256" key="2">
    <source>
        <dbReference type="ARBA" id="ARBA00022840"/>
    </source>
</evidence>
<feature type="compositionally biased region" description="Low complexity" evidence="4">
    <location>
        <begin position="344"/>
        <end position="354"/>
    </location>
</feature>
<dbReference type="EMBL" id="CP017298">
    <property type="protein sequence ID" value="AOS46510.1"/>
    <property type="molecule type" value="Genomic_DNA"/>
</dbReference>
<dbReference type="Pfam" id="PF00501">
    <property type="entry name" value="AMP-binding"/>
    <property type="match status" value="1"/>
</dbReference>
<dbReference type="Gene3D" id="3.40.50.12780">
    <property type="entry name" value="N-terminal domain of ligase-like"/>
    <property type="match status" value="1"/>
</dbReference>